<organism evidence="9 10">
    <name type="scientific">Rurimicrobium arvi</name>
    <dbReference type="NCBI Taxonomy" id="2049916"/>
    <lineage>
        <taxon>Bacteria</taxon>
        <taxon>Pseudomonadati</taxon>
        <taxon>Bacteroidota</taxon>
        <taxon>Chitinophagia</taxon>
        <taxon>Chitinophagales</taxon>
        <taxon>Chitinophagaceae</taxon>
        <taxon>Rurimicrobium</taxon>
    </lineage>
</organism>
<evidence type="ECO:0000256" key="5">
    <source>
        <dbReference type="ARBA" id="ARBA00023049"/>
    </source>
</evidence>
<keyword evidence="10" id="KW-1185">Reference proteome</keyword>
<feature type="domain" description="Peptidase M16 C-terminal" evidence="8">
    <location>
        <begin position="204"/>
        <end position="387"/>
    </location>
</feature>
<keyword evidence="4" id="KW-0862">Zinc</keyword>
<keyword evidence="5" id="KW-0482">Metalloprotease</keyword>
<keyword evidence="6" id="KW-0732">Signal</keyword>
<evidence type="ECO:0000259" key="7">
    <source>
        <dbReference type="Pfam" id="PF00675"/>
    </source>
</evidence>
<dbReference type="SUPFAM" id="SSF63411">
    <property type="entry name" value="LuxS/MPP-like metallohydrolase"/>
    <property type="match status" value="4"/>
</dbReference>
<dbReference type="PANTHER" id="PTHR43690:SF17">
    <property type="entry name" value="PROTEIN YHJJ"/>
    <property type="match status" value="1"/>
</dbReference>
<evidence type="ECO:0000313" key="10">
    <source>
        <dbReference type="Proteomes" id="UP001501410"/>
    </source>
</evidence>
<evidence type="ECO:0000256" key="6">
    <source>
        <dbReference type="SAM" id="SignalP"/>
    </source>
</evidence>
<dbReference type="Pfam" id="PF05193">
    <property type="entry name" value="Peptidase_M16_C"/>
    <property type="match status" value="2"/>
</dbReference>
<evidence type="ECO:0000256" key="3">
    <source>
        <dbReference type="ARBA" id="ARBA00022801"/>
    </source>
</evidence>
<dbReference type="EMBL" id="BAABEZ010000004">
    <property type="protein sequence ID" value="GAA4450349.1"/>
    <property type="molecule type" value="Genomic_DNA"/>
</dbReference>
<name>A0ABP8MJ72_9BACT</name>
<evidence type="ECO:0000256" key="1">
    <source>
        <dbReference type="ARBA" id="ARBA00007261"/>
    </source>
</evidence>
<protein>
    <submittedName>
        <fullName evidence="9">Insulinase family protein</fullName>
    </submittedName>
</protein>
<evidence type="ECO:0000256" key="2">
    <source>
        <dbReference type="ARBA" id="ARBA00022670"/>
    </source>
</evidence>
<accession>A0ABP8MJ72</accession>
<comment type="similarity">
    <text evidence="1">Belongs to the peptidase M16 family.</text>
</comment>
<dbReference type="InterPro" id="IPR011249">
    <property type="entry name" value="Metalloenz_LuxS/M16"/>
</dbReference>
<keyword evidence="2" id="KW-0645">Protease</keyword>
<dbReference type="PANTHER" id="PTHR43690">
    <property type="entry name" value="NARDILYSIN"/>
    <property type="match status" value="1"/>
</dbReference>
<gene>
    <name evidence="9" type="ORF">GCM10023092_06030</name>
</gene>
<feature type="domain" description="Peptidase M16 N-terminal" evidence="7">
    <location>
        <begin position="45"/>
        <end position="165"/>
    </location>
</feature>
<dbReference type="InterPro" id="IPR011765">
    <property type="entry name" value="Pept_M16_N"/>
</dbReference>
<feature type="signal peptide" evidence="6">
    <location>
        <begin position="1"/>
        <end position="21"/>
    </location>
</feature>
<evidence type="ECO:0000256" key="4">
    <source>
        <dbReference type="ARBA" id="ARBA00022833"/>
    </source>
</evidence>
<reference evidence="10" key="1">
    <citation type="journal article" date="2019" name="Int. J. Syst. Evol. Microbiol.">
        <title>The Global Catalogue of Microorganisms (GCM) 10K type strain sequencing project: providing services to taxonomists for standard genome sequencing and annotation.</title>
        <authorList>
            <consortium name="The Broad Institute Genomics Platform"/>
            <consortium name="The Broad Institute Genome Sequencing Center for Infectious Disease"/>
            <person name="Wu L."/>
            <person name="Ma J."/>
        </authorList>
    </citation>
    <scope>NUCLEOTIDE SEQUENCE [LARGE SCALE GENOMIC DNA]</scope>
    <source>
        <strain evidence="10">JCM 31921</strain>
    </source>
</reference>
<keyword evidence="3" id="KW-0378">Hydrolase</keyword>
<dbReference type="RefSeq" id="WP_344822571.1">
    <property type="nucleotide sequence ID" value="NZ_BAABEZ010000004.1"/>
</dbReference>
<feature type="domain" description="Peptidase M16 C-terminal" evidence="8">
    <location>
        <begin position="690"/>
        <end position="860"/>
    </location>
</feature>
<dbReference type="Pfam" id="PF00675">
    <property type="entry name" value="Peptidase_M16"/>
    <property type="match status" value="1"/>
</dbReference>
<dbReference type="InterPro" id="IPR007863">
    <property type="entry name" value="Peptidase_M16_C"/>
</dbReference>
<feature type="chain" id="PRO_5045518204" evidence="6">
    <location>
        <begin position="22"/>
        <end position="934"/>
    </location>
</feature>
<evidence type="ECO:0000313" key="9">
    <source>
        <dbReference type="EMBL" id="GAA4450349.1"/>
    </source>
</evidence>
<dbReference type="InterPro" id="IPR050626">
    <property type="entry name" value="Peptidase_M16"/>
</dbReference>
<dbReference type="Proteomes" id="UP001501410">
    <property type="component" value="Unassembled WGS sequence"/>
</dbReference>
<evidence type="ECO:0000259" key="8">
    <source>
        <dbReference type="Pfam" id="PF05193"/>
    </source>
</evidence>
<sequence length="934" mass="104952">MRSLKQFVALLCLMLPFLASAQNEKIPLDSKIKTGQLPNGLKYYIIQNKKPENKIELRMVTNAGAILEDNDQLGLAHLMEHMNFNGLKHFPKNEVVHYLQSIGVDFGADLNAYTSFDETVYILPIPADDKKKIDQGFQVIADWAGGALLENEEIDKERGVVLEESRLGKGADDRMMKKWLPEYLNGSLYAKRLPIGDDELLKTFKYDVLKRFHNDWYRPNLQAVMVVGDIEPSEAERIIKEKFSGFKNPVGPRPRPEIIDVPARTSSKAMVLSDNEAPYTTVQIIGNSHRKSSATTTKEYVDDMKQNLFNSMIGDRLDELKNSSNPPFVFGFAGISGGWARGWESFQMFAIAGTDKIKDATTALVSEALKIKKFGFTQAELDRAKASVLASYEKSYNERDKTESRTRVDELVRHFLTNEPVPGIAWEYEIAKANLPKITLDEVNSLKSLVDIDQTYFALVTTKTADKLPSDADLKSYVDAALNSQVTAYEEKELPKTLLTKEPVAGKIVKEEKDSKIGTTTWTLSNGAKVTYKTTDFKNDEILFSAYRFGGSSIYSGADYQSADYSNNVVDEMGYGAFSNTDLQKFLKGKTVTVNTVVDLNSEMVQGRSTVKDFETAMQLLYLKSTAPRIDETAFQSFKNRQVQMIAQMKSDPQSFFADSLNNYMYHNNPRNKQIPDPADYEAINMNNAVNFYSQRFGSANGFNYFFVGSLPEAQFKAMIEKYIGGLGGNAVEAKYKDLGIEPISGENSFTFRVGTEPKAMVNEMKYSNAGYNSKDELLLNLLSEVINNRITDIIREKMSAIYGGGVGMRLQRFPKERFMMQSYLPCGPENAEKVKVAFWEIVNECKKPGNITAEELTKATETSFQKYKVGIKTNNYWLSILSKYQQYGLPTENIMNFEARVKAVTPGDLTATANKYLTGGNTLHAMMLPEQAK</sequence>
<dbReference type="Gene3D" id="3.30.830.10">
    <property type="entry name" value="Metalloenzyme, LuxS/M16 peptidase-like"/>
    <property type="match status" value="4"/>
</dbReference>
<comment type="caution">
    <text evidence="9">The sequence shown here is derived from an EMBL/GenBank/DDBJ whole genome shotgun (WGS) entry which is preliminary data.</text>
</comment>
<proteinExistence type="inferred from homology"/>